<dbReference type="Pfam" id="PF12320">
    <property type="entry name" value="SbcD_C"/>
    <property type="match status" value="1"/>
</dbReference>
<dbReference type="GO" id="GO:0006310">
    <property type="term" value="P:DNA recombination"/>
    <property type="evidence" value="ECO:0007669"/>
    <property type="project" value="UniProtKB-KW"/>
</dbReference>
<evidence type="ECO:0000259" key="9">
    <source>
        <dbReference type="Pfam" id="PF12320"/>
    </source>
</evidence>
<accession>A0A7G8TFF1</accession>
<reference evidence="10 11" key="1">
    <citation type="submission" date="2020-08" db="EMBL/GenBank/DDBJ databases">
        <title>The isolate Caproiciproducens sp. 7D4C2 produces n-caproate at mildly acidic conditions from hexoses: genome and rBOX comparison with related strains and chain-elongating bacteria.</title>
        <authorList>
            <person name="Esquivel-Elizondo S."/>
            <person name="Bagci C."/>
            <person name="Temovska M."/>
            <person name="Jeon B.S."/>
            <person name="Bessarab I."/>
            <person name="Williams R.B.H."/>
            <person name="Huson D.H."/>
            <person name="Angenent L.T."/>
        </authorList>
    </citation>
    <scope>NUCLEOTIDE SEQUENCE [LARGE SCALE GENOMIC DNA]</scope>
    <source>
        <strain evidence="10 11">7D4C2</strain>
    </source>
</reference>
<name>A0A7G8TFF1_9FIRM</name>
<dbReference type="InterPro" id="IPR026843">
    <property type="entry name" value="SbcD_C"/>
</dbReference>
<dbReference type="InterPro" id="IPR041796">
    <property type="entry name" value="Mre11_N"/>
</dbReference>
<evidence type="ECO:0000256" key="7">
    <source>
        <dbReference type="RuleBase" id="RU363069"/>
    </source>
</evidence>
<evidence type="ECO:0000256" key="5">
    <source>
        <dbReference type="ARBA" id="ARBA00022801"/>
    </source>
</evidence>
<comment type="similarity">
    <text evidence="1 7">Belongs to the SbcD family.</text>
</comment>
<evidence type="ECO:0000313" key="11">
    <source>
        <dbReference type="Proteomes" id="UP000515909"/>
    </source>
</evidence>
<dbReference type="PANTHER" id="PTHR30337:SF0">
    <property type="entry name" value="NUCLEASE SBCCD SUBUNIT D"/>
    <property type="match status" value="1"/>
</dbReference>
<evidence type="ECO:0000256" key="2">
    <source>
        <dbReference type="ARBA" id="ARBA00011322"/>
    </source>
</evidence>
<dbReference type="NCBIfam" id="TIGR00619">
    <property type="entry name" value="sbcd"/>
    <property type="match status" value="1"/>
</dbReference>
<dbReference type="InterPro" id="IPR004843">
    <property type="entry name" value="Calcineurin-like_PHP"/>
</dbReference>
<dbReference type="SUPFAM" id="SSF56300">
    <property type="entry name" value="Metallo-dependent phosphatases"/>
    <property type="match status" value="1"/>
</dbReference>
<dbReference type="Proteomes" id="UP000515909">
    <property type="component" value="Chromosome"/>
</dbReference>
<dbReference type="Pfam" id="PF00149">
    <property type="entry name" value="Metallophos"/>
    <property type="match status" value="1"/>
</dbReference>
<keyword evidence="4 7" id="KW-0540">Nuclease</keyword>
<dbReference type="InterPro" id="IPR004593">
    <property type="entry name" value="SbcD"/>
</dbReference>
<organism evidence="10 11">
    <name type="scientific">Caproicibacter fermentans</name>
    <dbReference type="NCBI Taxonomy" id="2576756"/>
    <lineage>
        <taxon>Bacteria</taxon>
        <taxon>Bacillati</taxon>
        <taxon>Bacillota</taxon>
        <taxon>Clostridia</taxon>
        <taxon>Eubacteriales</taxon>
        <taxon>Acutalibacteraceae</taxon>
        <taxon>Caproicibacter</taxon>
    </lineage>
</organism>
<evidence type="ECO:0000256" key="6">
    <source>
        <dbReference type="ARBA" id="ARBA00022839"/>
    </source>
</evidence>
<sequence>MKLLHLSDLHIGKRVCEFSMLDDQRFILEQIVGIAGDVKPDAVLIAGDLYDRSIPVGEAVTLLDDFLTELAGRGIPVFAISGNHDSPERLDFGSRIMREHRVTIAGTFQGTVPRAVLSDSFGDVHIYLLPFLRPAAAQPFFGAEKTGSYDGAVRAAIETAALCPDKRNILVAHQFVISGSSEPLRCDSETVSVGGLDSVDVSAFDGFDYVALGHLHGPQKIGRDSVRYAGSPLKYSFSEARQKKSVTVIELGEKGKLELTQIPLKPLRDMREIRGPIAELTAPETVAGANPEDYIRAVLTDEDEIADPAGKLRAVYPNLMRIDFENRRMNAENSGTAAAGDPSRRTPMQLFEEFYRDRSGSPMNEREREMIGKIIEEAGEETV</sequence>
<feature type="domain" description="Nuclease SbcCD subunit D C-terminal" evidence="9">
    <location>
        <begin position="266"/>
        <end position="357"/>
    </location>
</feature>
<comment type="function">
    <text evidence="7">SbcCD cleaves DNA hairpin structures. These structures can inhibit DNA replication and are intermediates in certain DNA recombination reactions. The complex acts as a 3'-&gt;5' double strand exonuclease that can open hairpins. It also has a 5' single-strand endonuclease activity.</text>
</comment>
<dbReference type="CDD" id="cd00840">
    <property type="entry name" value="MPP_Mre11_N"/>
    <property type="match status" value="1"/>
</dbReference>
<gene>
    <name evidence="7" type="primary">sbcD</name>
    <name evidence="10" type="ORF">HCR03_09105</name>
</gene>
<evidence type="ECO:0000256" key="3">
    <source>
        <dbReference type="ARBA" id="ARBA00013365"/>
    </source>
</evidence>
<dbReference type="GO" id="GO:0004519">
    <property type="term" value="F:endonuclease activity"/>
    <property type="evidence" value="ECO:0007669"/>
    <property type="project" value="UniProtKB-KW"/>
</dbReference>
<dbReference type="InterPro" id="IPR029052">
    <property type="entry name" value="Metallo-depent_PP-like"/>
</dbReference>
<dbReference type="RefSeq" id="WP_187037808.1">
    <property type="nucleotide sequence ID" value="NZ_CP060286.1"/>
</dbReference>
<keyword evidence="5 7" id="KW-0378">Hydrolase</keyword>
<dbReference type="EMBL" id="CP060286">
    <property type="protein sequence ID" value="QNK42342.1"/>
    <property type="molecule type" value="Genomic_DNA"/>
</dbReference>
<dbReference type="KEGG" id="cfem:HCR03_09105"/>
<evidence type="ECO:0000256" key="4">
    <source>
        <dbReference type="ARBA" id="ARBA00022722"/>
    </source>
</evidence>
<comment type="subunit">
    <text evidence="2 7">Heterodimer of SbcC and SbcD.</text>
</comment>
<keyword evidence="7" id="KW-0235">DNA replication</keyword>
<evidence type="ECO:0000259" key="8">
    <source>
        <dbReference type="Pfam" id="PF00149"/>
    </source>
</evidence>
<keyword evidence="7" id="KW-0255">Endonuclease</keyword>
<dbReference type="GO" id="GO:0006260">
    <property type="term" value="P:DNA replication"/>
    <property type="evidence" value="ECO:0007669"/>
    <property type="project" value="UniProtKB-KW"/>
</dbReference>
<dbReference type="AlphaFoldDB" id="A0A7G8TFF1"/>
<dbReference type="PANTHER" id="PTHR30337">
    <property type="entry name" value="COMPONENT OF ATP-DEPENDENT DSDNA EXONUCLEASE"/>
    <property type="match status" value="1"/>
</dbReference>
<evidence type="ECO:0000256" key="1">
    <source>
        <dbReference type="ARBA" id="ARBA00010555"/>
    </source>
</evidence>
<dbReference type="InterPro" id="IPR050535">
    <property type="entry name" value="DNA_Repair-Maintenance_Comp"/>
</dbReference>
<evidence type="ECO:0000313" key="10">
    <source>
        <dbReference type="EMBL" id="QNK42342.1"/>
    </source>
</evidence>
<keyword evidence="7" id="KW-0233">DNA recombination</keyword>
<protein>
    <recommendedName>
        <fullName evidence="3 7">Nuclease SbcCD subunit D</fullName>
    </recommendedName>
</protein>
<dbReference type="GO" id="GO:0008408">
    <property type="term" value="F:3'-5' exonuclease activity"/>
    <property type="evidence" value="ECO:0007669"/>
    <property type="project" value="InterPro"/>
</dbReference>
<keyword evidence="6 7" id="KW-0269">Exonuclease</keyword>
<feature type="domain" description="Calcineurin-like phosphoesterase" evidence="8">
    <location>
        <begin position="1"/>
        <end position="217"/>
    </location>
</feature>
<dbReference type="Gene3D" id="3.60.21.10">
    <property type="match status" value="1"/>
</dbReference>
<proteinExistence type="inferred from homology"/>